<dbReference type="EMBL" id="JAWRVE010000121">
    <property type="protein sequence ID" value="KAL1856433.1"/>
    <property type="molecule type" value="Genomic_DNA"/>
</dbReference>
<comment type="caution">
    <text evidence="1">The sequence shown here is derived from an EMBL/GenBank/DDBJ whole genome shotgun (WGS) entry which is preliminary data.</text>
</comment>
<sequence>MVGNTQNYTKTDWSQDIQLAQEAGIDAFALNMAYDDPTNEPALADVFTMAGALGFHLFFSFDYAGNGPWPQQTVISYISKYGSNSAYYHYKGKPFVSTFEGPDSAADWINIKAATGCFFIPDWSSVGAQPAAEKAGGVADGLFSWAAWAWGDRGMDTYVGASYLQFMGGKPYMMPVSPWFYTNLPGYGKNWMWAGEDAWPSRWQQVLWWHPEFVQIISWNDYGESHHIGPMRSNAMAAFDIGRAPFNYALDHEGWRAILPFVTAMYKNNVSTITEEVATGWYRPQPKAACSRGETTGNTALQLQYEFAPAALVQDAVFFAAVLGSPAGVEVTTGGASSSARWSNIPDGGAGLYWGSMPTGGKTGVVQIDIVRGGSTIIAMHSDEITTACSPGGLANWNAVVGSGSSSSSISVTPPPTHETVCMNGTGFDAFQGLCSFACSYAYCPQGACRCTKMGKARTLPKATGIKGYPVAGEDSNYSGLCMFSCNFGYCPEQCGKVEVPLTISSVSPFTPPTCTSGIAHSDQFTDLCDFACKHGFCPINVCACYTSGVLDLLSPTSVSNATTIALNDYGLCAFACSRGYCPDGTCYNGSTDPSDYGWGDDYVSELDDFLDMEDPSFVRCDPDKRPASLDDLVNTLDPSVIPSICWNRWALSLISQSLENLESDYEDAASGGYDDKFGYYVQWVKDSISPSLQSYMAFDGGAGNKYFHCSWEYGVEKGSGQCPPSERIWEGELTYSITYELTDANGFYAAIEADLGINQTWVSFGDTNTLIGCQSGSETAPGSGNRPCLKIFEKKYGFPMKGDNVDVPNPKDLLEAALPSMEALQDTVTAMYVEIGLNVDKASVADMVTAVSMPVFMLESAVDQMKTIKDIGAEVAEEKKKELILTILGIALLVLPFVGEAADALIGGALGISRIAAVVGVIDIAGNAGLSIFDIVHDPLSAPFAILGLLAAPAAFAGRGERDVFDEAASARRALKTADLAKFGSSFIEKDAKVQSIVKACVRGG</sequence>
<dbReference type="CDD" id="cd11577">
    <property type="entry name" value="GH71"/>
    <property type="match status" value="1"/>
</dbReference>
<organism evidence="1 2">
    <name type="scientific">Diaporthe australafricana</name>
    <dbReference type="NCBI Taxonomy" id="127596"/>
    <lineage>
        <taxon>Eukaryota</taxon>
        <taxon>Fungi</taxon>
        <taxon>Dikarya</taxon>
        <taxon>Ascomycota</taxon>
        <taxon>Pezizomycotina</taxon>
        <taxon>Sordariomycetes</taxon>
        <taxon>Sordariomycetidae</taxon>
        <taxon>Diaporthales</taxon>
        <taxon>Diaporthaceae</taxon>
        <taxon>Diaporthe</taxon>
    </lineage>
</organism>
<protein>
    <submittedName>
        <fullName evidence="1">Glucan endo-1,3-alpha-glucosidase agn1</fullName>
    </submittedName>
</protein>
<evidence type="ECO:0000313" key="2">
    <source>
        <dbReference type="Proteomes" id="UP001583177"/>
    </source>
</evidence>
<gene>
    <name evidence="1" type="primary">agn1_1</name>
    <name evidence="1" type="ORF">Daus18300_010700</name>
</gene>
<name>A0ABR3W9E6_9PEZI</name>
<evidence type="ECO:0000313" key="1">
    <source>
        <dbReference type="EMBL" id="KAL1856433.1"/>
    </source>
</evidence>
<dbReference type="InterPro" id="IPR005197">
    <property type="entry name" value="Glyco_hydro_71"/>
</dbReference>
<dbReference type="Gene3D" id="3.20.20.80">
    <property type="entry name" value="Glycosidases"/>
    <property type="match status" value="1"/>
</dbReference>
<dbReference type="PANTHER" id="PTHR43173">
    <property type="entry name" value="ABC1 FAMILY PROTEIN"/>
    <property type="match status" value="1"/>
</dbReference>
<dbReference type="Pfam" id="PF03659">
    <property type="entry name" value="Glyco_hydro_71"/>
    <property type="match status" value="1"/>
</dbReference>
<reference evidence="1 2" key="1">
    <citation type="journal article" date="2024" name="IMA Fungus">
        <title>IMA Genome - F19 : A genome assembly and annotation guide to empower mycologists, including annotated draft genome sequences of Ceratocystis pirilliformis, Diaporthe australafricana, Fusarium ophioides, Paecilomyces lecythidis, and Sporothrix stenoceras.</title>
        <authorList>
            <person name="Aylward J."/>
            <person name="Wilson A.M."/>
            <person name="Visagie C.M."/>
            <person name="Spraker J."/>
            <person name="Barnes I."/>
            <person name="Buitendag C."/>
            <person name="Ceriani C."/>
            <person name="Del Mar Angel L."/>
            <person name="du Plessis D."/>
            <person name="Fuchs T."/>
            <person name="Gasser K."/>
            <person name="Kramer D."/>
            <person name="Li W."/>
            <person name="Munsamy K."/>
            <person name="Piso A."/>
            <person name="Price J.L."/>
            <person name="Sonnekus B."/>
            <person name="Thomas C."/>
            <person name="van der Nest A."/>
            <person name="van Dijk A."/>
            <person name="van Heerden A."/>
            <person name="van Vuuren N."/>
            <person name="Yilmaz N."/>
            <person name="Duong T.A."/>
            <person name="van der Merwe N.A."/>
            <person name="Wingfield M.J."/>
            <person name="Wingfield B.D."/>
        </authorList>
    </citation>
    <scope>NUCLEOTIDE SEQUENCE [LARGE SCALE GENOMIC DNA]</scope>
    <source>
        <strain evidence="1 2">CMW 18300</strain>
    </source>
</reference>
<accession>A0ABR3W9E6</accession>
<proteinExistence type="predicted"/>
<dbReference type="PANTHER" id="PTHR43173:SF33">
    <property type="entry name" value="ASCUS WALL ENDO-1,3-ALPHA-GLUCANASE-RELATED"/>
    <property type="match status" value="1"/>
</dbReference>
<keyword evidence="2" id="KW-1185">Reference proteome</keyword>
<dbReference type="Proteomes" id="UP001583177">
    <property type="component" value="Unassembled WGS sequence"/>
</dbReference>
<dbReference type="InterPro" id="IPR051130">
    <property type="entry name" value="Mito_struct-func_regulator"/>
</dbReference>